<dbReference type="PANTHER" id="PTHR24198">
    <property type="entry name" value="ANKYRIN REPEAT AND PROTEIN KINASE DOMAIN-CONTAINING PROTEIN"/>
    <property type="match status" value="1"/>
</dbReference>
<keyword evidence="4" id="KW-1133">Transmembrane helix</keyword>
<evidence type="ECO:0000256" key="3">
    <source>
        <dbReference type="PROSITE-ProRule" id="PRU00023"/>
    </source>
</evidence>
<sequence length="532" mass="59061">MAMTLIKVLVVVVVVVMTLVKVLVVVVVVAMTLVKVLVVVVVVAMALVKTERCLSKVLLPLRATEFFPYIFQMDNNNRLLKACGELDIKAIQDIFDTEPGNYSINGSDSRQRPPIIECLSLDREGCIEEWDAKTLCALQLLVKYGADVNIKGPMSADIPAILAAERGYVRCLEFLVESGADLTITSRWKNTALMSAALAGQQKCVTYLTKLENLPTKNFVNTLGQTALTLSVLYNNFSTCHFNCVKDIVAAGVDLNVKDILGYTALMYALRTGQDRVVTLLLTNGASGNTVSRSGDTPFTLATRHQHLYELLEQNVDPTMSRRDQLRLHEAVRDGDESAVRCIVQMGFPPLDLDFHGEGMPISPILLAIERSRIGIAKYLISNSFFTRDDLVRICPPVIGGASDFPRYVLRDRISRELRAILRFLSYKPQSLFIMCLTAVSTALSKDFARDPLPGSQDTNRWVCSPTFKERVQFLETYPFIKRELIHKTPHSELCTSQWAAITFGNWVHASSCTCDACQTPVITSESSSDSE</sequence>
<protein>
    <submittedName>
        <fullName evidence="5">Ankyrin repeat-containing protein</fullName>
    </submittedName>
</protein>
<dbReference type="Gene3D" id="1.25.40.20">
    <property type="entry name" value="Ankyrin repeat-containing domain"/>
    <property type="match status" value="2"/>
</dbReference>
<evidence type="ECO:0000313" key="5">
    <source>
        <dbReference type="EMBL" id="GFR97428.1"/>
    </source>
</evidence>
<organism evidence="5 6">
    <name type="scientific">Elysia marginata</name>
    <dbReference type="NCBI Taxonomy" id="1093978"/>
    <lineage>
        <taxon>Eukaryota</taxon>
        <taxon>Metazoa</taxon>
        <taxon>Spiralia</taxon>
        <taxon>Lophotrochozoa</taxon>
        <taxon>Mollusca</taxon>
        <taxon>Gastropoda</taxon>
        <taxon>Heterobranchia</taxon>
        <taxon>Euthyneura</taxon>
        <taxon>Panpulmonata</taxon>
        <taxon>Sacoglossa</taxon>
        <taxon>Placobranchoidea</taxon>
        <taxon>Plakobranchidae</taxon>
        <taxon>Elysia</taxon>
    </lineage>
</organism>
<reference evidence="5 6" key="1">
    <citation type="journal article" date="2021" name="Elife">
        <title>Chloroplast acquisition without the gene transfer in kleptoplastic sea slugs, Plakobranchus ocellatus.</title>
        <authorList>
            <person name="Maeda T."/>
            <person name="Takahashi S."/>
            <person name="Yoshida T."/>
            <person name="Shimamura S."/>
            <person name="Takaki Y."/>
            <person name="Nagai Y."/>
            <person name="Toyoda A."/>
            <person name="Suzuki Y."/>
            <person name="Arimoto A."/>
            <person name="Ishii H."/>
            <person name="Satoh N."/>
            <person name="Nishiyama T."/>
            <person name="Hasebe M."/>
            <person name="Maruyama T."/>
            <person name="Minagawa J."/>
            <person name="Obokata J."/>
            <person name="Shigenobu S."/>
        </authorList>
    </citation>
    <scope>NUCLEOTIDE SEQUENCE [LARGE SCALE GENOMIC DNA]</scope>
</reference>
<evidence type="ECO:0000256" key="4">
    <source>
        <dbReference type="SAM" id="Phobius"/>
    </source>
</evidence>
<keyword evidence="4" id="KW-0472">Membrane</keyword>
<feature type="repeat" description="ANK" evidence="3">
    <location>
        <begin position="261"/>
        <end position="293"/>
    </location>
</feature>
<dbReference type="AlphaFoldDB" id="A0AAV4HK50"/>
<dbReference type="Proteomes" id="UP000762676">
    <property type="component" value="Unassembled WGS sequence"/>
</dbReference>
<accession>A0AAV4HK50</accession>
<evidence type="ECO:0000313" key="6">
    <source>
        <dbReference type="Proteomes" id="UP000762676"/>
    </source>
</evidence>
<dbReference type="SUPFAM" id="SSF48403">
    <property type="entry name" value="Ankyrin repeat"/>
    <property type="match status" value="1"/>
</dbReference>
<dbReference type="EMBL" id="BMAT01002032">
    <property type="protein sequence ID" value="GFR97428.1"/>
    <property type="molecule type" value="Genomic_DNA"/>
</dbReference>
<feature type="transmembrane region" description="Helical" evidence="4">
    <location>
        <begin position="5"/>
        <end position="24"/>
    </location>
</feature>
<dbReference type="PROSITE" id="PS50088">
    <property type="entry name" value="ANK_REPEAT"/>
    <property type="match status" value="2"/>
</dbReference>
<proteinExistence type="predicted"/>
<comment type="caution">
    <text evidence="5">The sequence shown here is derived from an EMBL/GenBank/DDBJ whole genome shotgun (WGS) entry which is preliminary data.</text>
</comment>
<gene>
    <name evidence="5" type="ORF">ElyMa_000992600</name>
</gene>
<dbReference type="PANTHER" id="PTHR24198:SF165">
    <property type="entry name" value="ANKYRIN REPEAT-CONTAINING PROTEIN-RELATED"/>
    <property type="match status" value="1"/>
</dbReference>
<keyword evidence="4" id="KW-0812">Transmembrane</keyword>
<dbReference type="InterPro" id="IPR036770">
    <property type="entry name" value="Ankyrin_rpt-contain_sf"/>
</dbReference>
<dbReference type="SMART" id="SM00248">
    <property type="entry name" value="ANK"/>
    <property type="match status" value="7"/>
</dbReference>
<keyword evidence="2 3" id="KW-0040">ANK repeat</keyword>
<keyword evidence="6" id="KW-1185">Reference proteome</keyword>
<evidence type="ECO:0000256" key="2">
    <source>
        <dbReference type="ARBA" id="ARBA00023043"/>
    </source>
</evidence>
<dbReference type="PROSITE" id="PS50297">
    <property type="entry name" value="ANK_REP_REGION"/>
    <property type="match status" value="1"/>
</dbReference>
<keyword evidence="1" id="KW-0677">Repeat</keyword>
<dbReference type="InterPro" id="IPR002110">
    <property type="entry name" value="Ankyrin_rpt"/>
</dbReference>
<name>A0AAV4HK50_9GAST</name>
<feature type="repeat" description="ANK" evidence="3">
    <location>
        <begin position="155"/>
        <end position="187"/>
    </location>
</feature>
<evidence type="ECO:0000256" key="1">
    <source>
        <dbReference type="ARBA" id="ARBA00022737"/>
    </source>
</evidence>
<dbReference type="Pfam" id="PF12796">
    <property type="entry name" value="Ank_2"/>
    <property type="match status" value="2"/>
</dbReference>